<evidence type="ECO:0000256" key="5">
    <source>
        <dbReference type="ARBA" id="ARBA00023136"/>
    </source>
</evidence>
<evidence type="ECO:0000256" key="7">
    <source>
        <dbReference type="SAM" id="Phobius"/>
    </source>
</evidence>
<keyword evidence="2 7" id="KW-0812">Transmembrane</keyword>
<dbReference type="InterPro" id="IPR040248">
    <property type="entry name" value="RRBP1"/>
</dbReference>
<evidence type="ECO:0000256" key="1">
    <source>
        <dbReference type="ARBA" id="ARBA00004389"/>
    </source>
</evidence>
<dbReference type="EMBL" id="FR918425">
    <property type="protein sequence ID" value="CDQ94707.1"/>
    <property type="molecule type" value="Genomic_DNA"/>
</dbReference>
<proteinExistence type="predicted"/>
<evidence type="ECO:0000256" key="4">
    <source>
        <dbReference type="ARBA" id="ARBA00022989"/>
    </source>
</evidence>
<keyword evidence="5 7" id="KW-0472">Membrane</keyword>
<feature type="domain" description="Ribosome receptor lysine/proline rich" evidence="8">
    <location>
        <begin position="33"/>
        <end position="67"/>
    </location>
</feature>
<dbReference type="PANTHER" id="PTHR18939:SF4">
    <property type="entry name" value="RIBOSOME-BINDING PROTEIN 1"/>
    <property type="match status" value="1"/>
</dbReference>
<dbReference type="STRING" id="8022.A0A060YT01"/>
<name>A0A060YT01_ONCMY</name>
<evidence type="ECO:0000313" key="11">
    <source>
        <dbReference type="Proteomes" id="UP000193380"/>
    </source>
</evidence>
<evidence type="ECO:0000259" key="8">
    <source>
        <dbReference type="Pfam" id="PF05104"/>
    </source>
</evidence>
<reference evidence="9" key="1">
    <citation type="journal article" date="2014" name="Nat. Commun.">
        <title>The rainbow trout genome provides novel insights into evolution after whole-genome duplication in vertebrates.</title>
        <authorList>
            <person name="Berthelot C."/>
            <person name="Brunet F."/>
            <person name="Chalopin D."/>
            <person name="Juanchich A."/>
            <person name="Bernard M."/>
            <person name="Noel B."/>
            <person name="Bento P."/>
            <person name="Da Silva C."/>
            <person name="Labadie K."/>
            <person name="Alberti A."/>
            <person name="Aury J.M."/>
            <person name="Louis A."/>
            <person name="Dehais P."/>
            <person name="Bardou P."/>
            <person name="Montfort J."/>
            <person name="Klopp C."/>
            <person name="Cabau C."/>
            <person name="Gaspin C."/>
            <person name="Thorgaard G.H."/>
            <person name="Boussaha M."/>
            <person name="Quillet E."/>
            <person name="Guyomard R."/>
            <person name="Galiana D."/>
            <person name="Bobe J."/>
            <person name="Volff J.N."/>
            <person name="Genet C."/>
            <person name="Wincker P."/>
            <person name="Jaillon O."/>
            <person name="Roest Crollius H."/>
            <person name="Guiguen Y."/>
        </authorList>
    </citation>
    <scope>NUCLEOTIDE SEQUENCE [LARGE SCALE GENOMIC DNA]</scope>
</reference>
<gene>
    <name evidence="10" type="ORF">GSONMT00022328001</name>
    <name evidence="9" type="ORF">GSONMT00058585001</name>
</gene>
<dbReference type="PANTHER" id="PTHR18939">
    <property type="entry name" value="RIBOSOME BINDING PROTEIN-1"/>
    <property type="match status" value="1"/>
</dbReference>
<feature type="region of interest" description="Disordered" evidence="6">
    <location>
        <begin position="44"/>
        <end position="69"/>
    </location>
</feature>
<evidence type="ECO:0000256" key="3">
    <source>
        <dbReference type="ARBA" id="ARBA00022824"/>
    </source>
</evidence>
<protein>
    <recommendedName>
        <fullName evidence="8">Ribosome receptor lysine/proline rich domain-containing protein</fullName>
    </recommendedName>
</protein>
<evidence type="ECO:0000313" key="9">
    <source>
        <dbReference type="EMBL" id="CDQ94707.1"/>
    </source>
</evidence>
<evidence type="ECO:0000256" key="2">
    <source>
        <dbReference type="ARBA" id="ARBA00022692"/>
    </source>
</evidence>
<dbReference type="InterPro" id="IPR007794">
    <property type="entry name" value="Rib_rcpt_KP"/>
</dbReference>
<dbReference type="AlphaFoldDB" id="A0A060YT01"/>
<dbReference type="Proteomes" id="UP000193380">
    <property type="component" value="Unassembled WGS sequence"/>
</dbReference>
<reference evidence="9" key="2">
    <citation type="submission" date="2014-03" db="EMBL/GenBank/DDBJ databases">
        <authorList>
            <person name="Genoscope - CEA"/>
        </authorList>
    </citation>
    <scope>NUCLEOTIDE SEQUENCE</scope>
</reference>
<keyword evidence="4 7" id="KW-1133">Transmembrane helix</keyword>
<organism evidence="9 11">
    <name type="scientific">Oncorhynchus mykiss</name>
    <name type="common">Rainbow trout</name>
    <name type="synonym">Salmo gairdneri</name>
    <dbReference type="NCBI Taxonomy" id="8022"/>
    <lineage>
        <taxon>Eukaryota</taxon>
        <taxon>Metazoa</taxon>
        <taxon>Chordata</taxon>
        <taxon>Craniata</taxon>
        <taxon>Vertebrata</taxon>
        <taxon>Euteleostomi</taxon>
        <taxon>Actinopterygii</taxon>
        <taxon>Neopterygii</taxon>
        <taxon>Teleostei</taxon>
        <taxon>Protacanthopterygii</taxon>
        <taxon>Salmoniformes</taxon>
        <taxon>Salmonidae</taxon>
        <taxon>Salmoninae</taxon>
        <taxon>Oncorhynchus</taxon>
    </lineage>
</organism>
<keyword evidence="3" id="KW-0256">Endoplasmic reticulum</keyword>
<dbReference type="GO" id="GO:0005789">
    <property type="term" value="C:endoplasmic reticulum membrane"/>
    <property type="evidence" value="ECO:0007669"/>
    <property type="project" value="UniProtKB-SubCell"/>
</dbReference>
<feature type="transmembrane region" description="Helical" evidence="7">
    <location>
        <begin position="6"/>
        <end position="28"/>
    </location>
</feature>
<comment type="subcellular location">
    <subcellularLocation>
        <location evidence="1">Endoplasmic reticulum membrane</location>
        <topology evidence="1">Single-pass membrane protein</topology>
    </subcellularLocation>
</comment>
<accession>A0A060YT01</accession>
<sequence>MDLYDPQTLGIMVFGGFMVISALGIVLVSTFSMKETSYEEALAKQRREQGKTAPLGQLTKKDKKKEKVR</sequence>
<dbReference type="EMBL" id="FR920998">
    <property type="protein sequence ID" value="CDQ95402.1"/>
    <property type="molecule type" value="Genomic_DNA"/>
</dbReference>
<dbReference type="Pfam" id="PF05104">
    <property type="entry name" value="Rib_recp_KP_reg"/>
    <property type="match status" value="1"/>
</dbReference>
<dbReference type="GO" id="GO:0015031">
    <property type="term" value="P:protein transport"/>
    <property type="evidence" value="ECO:0007669"/>
    <property type="project" value="InterPro"/>
</dbReference>
<dbReference type="PaxDb" id="8022-A0A060YT01"/>
<evidence type="ECO:0000313" key="10">
    <source>
        <dbReference type="EMBL" id="CDQ95402.1"/>
    </source>
</evidence>
<evidence type="ECO:0000256" key="6">
    <source>
        <dbReference type="SAM" id="MobiDB-lite"/>
    </source>
</evidence>